<gene>
    <name evidence="2" type="ORF">TCLT_LOCUS7988</name>
</gene>
<dbReference type="SUPFAM" id="SSF50621">
    <property type="entry name" value="Alanine racemase C-terminal domain-like"/>
    <property type="match status" value="1"/>
</dbReference>
<proteinExistence type="predicted"/>
<dbReference type="Gene3D" id="2.40.37.10">
    <property type="entry name" value="Lyase, Ornithine Decarboxylase, Chain A, domain 1"/>
    <property type="match status" value="1"/>
</dbReference>
<name>A0A0N5D4U0_THECL</name>
<dbReference type="OMA" id="AMKNFSM"/>
<dbReference type="GO" id="GO:0006596">
    <property type="term" value="P:polyamine biosynthetic process"/>
    <property type="evidence" value="ECO:0007669"/>
    <property type="project" value="InterPro"/>
</dbReference>
<dbReference type="InterPro" id="IPR002433">
    <property type="entry name" value="Orn_de-COase"/>
</dbReference>
<dbReference type="PANTHER" id="PTHR11482">
    <property type="entry name" value="ARGININE/DIAMINOPIMELATE/ORNITHINE DECARBOXYLASE"/>
    <property type="match status" value="1"/>
</dbReference>
<feature type="domain" description="Orn/DAP/Arg decarboxylase 2 N-terminal" evidence="1">
    <location>
        <begin position="49"/>
        <end position="275"/>
    </location>
</feature>
<evidence type="ECO:0000259" key="1">
    <source>
        <dbReference type="Pfam" id="PF02784"/>
    </source>
</evidence>
<dbReference type="InterPro" id="IPR000183">
    <property type="entry name" value="Orn/DAP/Arg_de-COase"/>
</dbReference>
<dbReference type="InterPro" id="IPR009006">
    <property type="entry name" value="Ala_racemase/Decarboxylase_C"/>
</dbReference>
<dbReference type="EMBL" id="UYYF01004567">
    <property type="protein sequence ID" value="VDN05500.1"/>
    <property type="molecule type" value="Genomic_DNA"/>
</dbReference>
<dbReference type="Pfam" id="PF02784">
    <property type="entry name" value="Orn_Arg_deC_N"/>
    <property type="match status" value="1"/>
</dbReference>
<evidence type="ECO:0000313" key="4">
    <source>
        <dbReference type="WBParaSite" id="TCLT_0000799901-mRNA-1"/>
    </source>
</evidence>
<dbReference type="Proteomes" id="UP000276776">
    <property type="component" value="Unassembled WGS sequence"/>
</dbReference>
<dbReference type="PRINTS" id="PR01182">
    <property type="entry name" value="ORNDCRBXLASE"/>
</dbReference>
<sequence length="415" mass="46757">MEDTKQFILPIKKSSDFFDVIRKLITAKEAQNNNAPFFVMNMRLITIVVKNWYSKMPNIEPFYPIRCNSDHVFLKLLTHNGEMGLCCSNREEAEIVPNLISVDRIIYHNPLWTRGNIRHARECGIKTFIVESEDDLRRFTTFYPDANIILRVVMDQKLISDPLTADNFNVERAAHLLSKTENSSLNISVRSNGPSPTMYSYAIAQCRRLFDIGSEFGHKFCILDLGEQFPSITATSGLSFDQVADSVRVSLSLLFPSKLFKHVKIIARPGTYFAASSCSFVTRIIGKQVVDSSILTNYGNCCSNADSTAYIYQINEGFYGAFGCKLLTHCDPTCSPLIDDGGKLDTFAAIVGPDPCHNDVVLPLTRLPVLQVNDWLIWHDMGAYTMGNCSTLNGENIPLPTIHYYWESDTTTFVF</sequence>
<evidence type="ECO:0000313" key="3">
    <source>
        <dbReference type="Proteomes" id="UP000276776"/>
    </source>
</evidence>
<dbReference type="STRING" id="103827.A0A0N5D4U0"/>
<dbReference type="SUPFAM" id="SSF51419">
    <property type="entry name" value="PLP-binding barrel"/>
    <property type="match status" value="1"/>
</dbReference>
<dbReference type="GO" id="GO:0003824">
    <property type="term" value="F:catalytic activity"/>
    <property type="evidence" value="ECO:0007669"/>
    <property type="project" value="InterPro"/>
</dbReference>
<dbReference type="AlphaFoldDB" id="A0A0N5D4U0"/>
<evidence type="ECO:0000313" key="2">
    <source>
        <dbReference type="EMBL" id="VDN05500.1"/>
    </source>
</evidence>
<dbReference type="InterPro" id="IPR022644">
    <property type="entry name" value="De-COase2_N"/>
</dbReference>
<accession>A0A0N5D4U0</accession>
<dbReference type="Gene3D" id="3.20.20.10">
    <property type="entry name" value="Alanine racemase"/>
    <property type="match status" value="1"/>
</dbReference>
<dbReference type="PANTHER" id="PTHR11482:SF56">
    <property type="entry name" value="ANTIZYME INHIBITOR 1"/>
    <property type="match status" value="1"/>
</dbReference>
<dbReference type="PRINTS" id="PR01179">
    <property type="entry name" value="ODADCRBXLASE"/>
</dbReference>
<keyword evidence="3" id="KW-1185">Reference proteome</keyword>
<organism evidence="4">
    <name type="scientific">Thelazia callipaeda</name>
    <name type="common">Oriental eyeworm</name>
    <name type="synonym">Parasitic nematode</name>
    <dbReference type="NCBI Taxonomy" id="103827"/>
    <lineage>
        <taxon>Eukaryota</taxon>
        <taxon>Metazoa</taxon>
        <taxon>Ecdysozoa</taxon>
        <taxon>Nematoda</taxon>
        <taxon>Chromadorea</taxon>
        <taxon>Rhabditida</taxon>
        <taxon>Spirurina</taxon>
        <taxon>Spiruromorpha</taxon>
        <taxon>Thelazioidea</taxon>
        <taxon>Thelaziidae</taxon>
        <taxon>Thelazia</taxon>
    </lineage>
</organism>
<dbReference type="InterPro" id="IPR029066">
    <property type="entry name" value="PLP-binding_barrel"/>
</dbReference>
<reference evidence="4" key="1">
    <citation type="submission" date="2017-02" db="UniProtKB">
        <authorList>
            <consortium name="WormBaseParasite"/>
        </authorList>
    </citation>
    <scope>IDENTIFICATION</scope>
</reference>
<dbReference type="OrthoDB" id="5034579at2759"/>
<dbReference type="WBParaSite" id="TCLT_0000799901-mRNA-1">
    <property type="protein sequence ID" value="TCLT_0000799901-mRNA-1"/>
    <property type="gene ID" value="TCLT_0000799901"/>
</dbReference>
<reference evidence="2 3" key="2">
    <citation type="submission" date="2018-11" db="EMBL/GenBank/DDBJ databases">
        <authorList>
            <consortium name="Pathogen Informatics"/>
        </authorList>
    </citation>
    <scope>NUCLEOTIDE SEQUENCE [LARGE SCALE GENOMIC DNA]</scope>
</reference>
<protein>
    <submittedName>
        <fullName evidence="4">Orn_Arg_deC_N domain-containing protein</fullName>
    </submittedName>
</protein>